<evidence type="ECO:0000256" key="11">
    <source>
        <dbReference type="ARBA" id="ARBA00023002"/>
    </source>
</evidence>
<feature type="transmembrane region" description="Helical" evidence="18">
    <location>
        <begin position="231"/>
        <end position="255"/>
    </location>
</feature>
<dbReference type="InterPro" id="IPR017937">
    <property type="entry name" value="Thioredoxin_CS"/>
</dbReference>
<feature type="transmembrane region" description="Helical" evidence="18">
    <location>
        <begin position="314"/>
        <end position="340"/>
    </location>
</feature>
<dbReference type="Gene3D" id="3.40.30.10">
    <property type="entry name" value="Glutaredoxin"/>
    <property type="match status" value="1"/>
</dbReference>
<feature type="transmembrane region" description="Helical" evidence="18">
    <location>
        <begin position="437"/>
        <end position="457"/>
    </location>
</feature>
<dbReference type="InterPro" id="IPR036929">
    <property type="entry name" value="DsbDN_sf"/>
</dbReference>
<evidence type="ECO:0000256" key="6">
    <source>
        <dbReference type="ARBA" id="ARBA00022692"/>
    </source>
</evidence>
<feature type="transmembrane region" description="Helical" evidence="18">
    <location>
        <begin position="346"/>
        <end position="367"/>
    </location>
</feature>
<dbReference type="AlphaFoldDB" id="A0A7Z6ZSM2"/>
<comment type="caution">
    <text evidence="20">The sequence shown here is derived from an EMBL/GenBank/DDBJ whole genome shotgun (WGS) entry which is preliminary data.</text>
</comment>
<gene>
    <name evidence="18" type="primary">dsbD</name>
    <name evidence="20" type="ORF">CWE22_09990</name>
</gene>
<dbReference type="NCBIfam" id="NF001419">
    <property type="entry name" value="PRK00293.1"/>
    <property type="match status" value="1"/>
</dbReference>
<evidence type="ECO:0000256" key="5">
    <source>
        <dbReference type="ARBA" id="ARBA00022519"/>
    </source>
</evidence>
<comment type="similarity">
    <text evidence="2 18">Belongs to the thioredoxin family. DsbD subfamily.</text>
</comment>
<dbReference type="GO" id="GO:0017004">
    <property type="term" value="P:cytochrome complex assembly"/>
    <property type="evidence" value="ECO:0007669"/>
    <property type="project" value="UniProtKB-UniRule"/>
</dbReference>
<feature type="transmembrane region" description="Helical" evidence="18">
    <location>
        <begin position="388"/>
        <end position="405"/>
    </location>
</feature>
<feature type="transmembrane region" description="Helical" evidence="18">
    <location>
        <begin position="267"/>
        <end position="289"/>
    </location>
</feature>
<dbReference type="InterPro" id="IPR028250">
    <property type="entry name" value="DsbDN"/>
</dbReference>
<dbReference type="SUPFAM" id="SSF74863">
    <property type="entry name" value="Thiol:disulfide interchange protein DsbD, N-terminal domain (DsbD-alpha)"/>
    <property type="match status" value="1"/>
</dbReference>
<evidence type="ECO:0000259" key="19">
    <source>
        <dbReference type="PROSITE" id="PS51352"/>
    </source>
</evidence>
<keyword evidence="8 18" id="KW-0201">Cytochrome c-type biogenesis</keyword>
<accession>A0A7Z6ZSM2</accession>
<comment type="catalytic activity">
    <reaction evidence="16 18">
        <text>[protein]-dithiol + NAD(+) = [protein]-disulfide + NADH + H(+)</text>
        <dbReference type="Rhea" id="RHEA:18749"/>
        <dbReference type="Rhea" id="RHEA-COMP:10593"/>
        <dbReference type="Rhea" id="RHEA-COMP:10594"/>
        <dbReference type="ChEBI" id="CHEBI:15378"/>
        <dbReference type="ChEBI" id="CHEBI:29950"/>
        <dbReference type="ChEBI" id="CHEBI:50058"/>
        <dbReference type="ChEBI" id="CHEBI:57540"/>
        <dbReference type="ChEBI" id="CHEBI:57945"/>
        <dbReference type="EC" id="1.8.1.8"/>
    </reaction>
</comment>
<comment type="catalytic activity">
    <reaction evidence="17 18">
        <text>[protein]-dithiol + NADP(+) = [protein]-disulfide + NADPH + H(+)</text>
        <dbReference type="Rhea" id="RHEA:18753"/>
        <dbReference type="Rhea" id="RHEA-COMP:10593"/>
        <dbReference type="Rhea" id="RHEA-COMP:10594"/>
        <dbReference type="ChEBI" id="CHEBI:15378"/>
        <dbReference type="ChEBI" id="CHEBI:29950"/>
        <dbReference type="ChEBI" id="CHEBI:50058"/>
        <dbReference type="ChEBI" id="CHEBI:57783"/>
        <dbReference type="ChEBI" id="CHEBI:58349"/>
        <dbReference type="EC" id="1.8.1.8"/>
    </reaction>
</comment>
<keyword evidence="6 18" id="KW-0812">Transmembrane</keyword>
<feature type="chain" id="PRO_5031637284" description="Thiol:disulfide interchange protein DsbD" evidence="18">
    <location>
        <begin position="29"/>
        <end position="582"/>
    </location>
</feature>
<dbReference type="HAMAP" id="MF_00399">
    <property type="entry name" value="DbsD"/>
    <property type="match status" value="1"/>
</dbReference>
<organism evidence="20 21">
    <name type="scientific">Pseudidiomarina aestuarii</name>
    <dbReference type="NCBI Taxonomy" id="624146"/>
    <lineage>
        <taxon>Bacteria</taxon>
        <taxon>Pseudomonadati</taxon>
        <taxon>Pseudomonadota</taxon>
        <taxon>Gammaproteobacteria</taxon>
        <taxon>Alteromonadales</taxon>
        <taxon>Idiomarinaceae</taxon>
        <taxon>Pseudidiomarina</taxon>
    </lineage>
</organism>
<feature type="transmembrane region" description="Helical" evidence="18">
    <location>
        <begin position="411"/>
        <end position="430"/>
    </location>
</feature>
<dbReference type="InterPro" id="IPR012336">
    <property type="entry name" value="Thioredoxin-like_fold"/>
</dbReference>
<keyword evidence="7 18" id="KW-0732">Signal</keyword>
<dbReference type="Gene3D" id="2.60.40.1250">
    <property type="entry name" value="Thiol:disulfide interchange protein DsbD, N-terminal domain"/>
    <property type="match status" value="1"/>
</dbReference>
<protein>
    <recommendedName>
        <fullName evidence="18">Thiol:disulfide interchange protein DsbD</fullName>
        <ecNumber evidence="18">1.8.1.8</ecNumber>
    </recommendedName>
    <alternativeName>
        <fullName evidence="18">Protein-disulfide reductase</fullName>
        <shortName evidence="18">Disulfide reductase</shortName>
    </alternativeName>
</protein>
<comment type="caution">
    <text evidence="18">Lacks conserved residue(s) required for the propagation of feature annotation.</text>
</comment>
<dbReference type="InterPro" id="IPR035671">
    <property type="entry name" value="DsbD_gamma"/>
</dbReference>
<feature type="disulfide bond" description="Redox-active" evidence="18">
    <location>
        <begin position="496"/>
        <end position="499"/>
    </location>
</feature>
<evidence type="ECO:0000256" key="8">
    <source>
        <dbReference type="ARBA" id="ARBA00022748"/>
    </source>
</evidence>
<evidence type="ECO:0000313" key="20">
    <source>
        <dbReference type="EMBL" id="RUO39646.1"/>
    </source>
</evidence>
<keyword evidence="9 18" id="KW-0249">Electron transport</keyword>
<keyword evidence="14 18" id="KW-1015">Disulfide bond</keyword>
<evidence type="ECO:0000256" key="2">
    <source>
        <dbReference type="ARBA" id="ARBA00007241"/>
    </source>
</evidence>
<feature type="disulfide bond" description="Redox-active" evidence="18">
    <location>
        <begin position="135"/>
        <end position="141"/>
    </location>
</feature>
<dbReference type="EMBL" id="PIPR01000002">
    <property type="protein sequence ID" value="RUO39646.1"/>
    <property type="molecule type" value="Genomic_DNA"/>
</dbReference>
<evidence type="ECO:0000256" key="13">
    <source>
        <dbReference type="ARBA" id="ARBA00023136"/>
    </source>
</evidence>
<name>A0A7Z6ZSM2_9GAMM</name>
<evidence type="ECO:0000256" key="14">
    <source>
        <dbReference type="ARBA" id="ARBA00023157"/>
    </source>
</evidence>
<dbReference type="GO" id="GO:0005886">
    <property type="term" value="C:plasma membrane"/>
    <property type="evidence" value="ECO:0007669"/>
    <property type="project" value="UniProtKB-SubCell"/>
</dbReference>
<evidence type="ECO:0000256" key="12">
    <source>
        <dbReference type="ARBA" id="ARBA00023027"/>
    </source>
</evidence>
<keyword evidence="5 18" id="KW-0997">Cell inner membrane</keyword>
<dbReference type="GO" id="GO:0009055">
    <property type="term" value="F:electron transfer activity"/>
    <property type="evidence" value="ECO:0007669"/>
    <property type="project" value="UniProtKB-UniRule"/>
</dbReference>
<keyword evidence="15 18" id="KW-0676">Redox-active center</keyword>
<comment type="function">
    <text evidence="18">Required to facilitate the formation of correct disulfide bonds in some periplasmic proteins and for the assembly of the periplasmic c-type cytochromes. Acts by transferring electrons from cytoplasmic thioredoxin to the periplasm. This transfer involves a cascade of disulfide bond formation and reduction steps.</text>
</comment>
<keyword evidence="13 18" id="KW-0472">Membrane</keyword>
<dbReference type="Pfam" id="PF11412">
    <property type="entry name" value="DsbD_N"/>
    <property type="match status" value="1"/>
</dbReference>
<dbReference type="PANTHER" id="PTHR32234:SF0">
    <property type="entry name" value="THIOL:DISULFIDE INTERCHANGE PROTEIN DSBD"/>
    <property type="match status" value="1"/>
</dbReference>
<keyword evidence="3 18" id="KW-0813">Transport</keyword>
<dbReference type="Proteomes" id="UP000287766">
    <property type="component" value="Unassembled WGS sequence"/>
</dbReference>
<dbReference type="InterPro" id="IPR036249">
    <property type="entry name" value="Thioredoxin-like_sf"/>
</dbReference>
<dbReference type="InterPro" id="IPR022910">
    <property type="entry name" value="Thiol_diS_interchange_DbsD"/>
</dbReference>
<dbReference type="PROSITE" id="PS00194">
    <property type="entry name" value="THIOREDOXIN_1"/>
    <property type="match status" value="1"/>
</dbReference>
<evidence type="ECO:0000256" key="16">
    <source>
        <dbReference type="ARBA" id="ARBA00047388"/>
    </source>
</evidence>
<dbReference type="GO" id="GO:0047134">
    <property type="term" value="F:protein-disulfide reductase [NAD(P)H] activity"/>
    <property type="evidence" value="ECO:0007669"/>
    <property type="project" value="UniProtKB-UniRule"/>
</dbReference>
<feature type="signal peptide" evidence="18">
    <location>
        <begin position="1"/>
        <end position="28"/>
    </location>
</feature>
<reference evidence="21" key="1">
    <citation type="journal article" date="2018" name="Front. Microbiol.">
        <title>Genome-Based Analysis Reveals the Taxonomy and Diversity of the Family Idiomarinaceae.</title>
        <authorList>
            <person name="Liu Y."/>
            <person name="Lai Q."/>
            <person name="Shao Z."/>
        </authorList>
    </citation>
    <scope>NUCLEOTIDE SEQUENCE [LARGE SCALE GENOMIC DNA]</scope>
    <source>
        <strain evidence="21">KYW314</strain>
    </source>
</reference>
<keyword evidence="10 18" id="KW-1133">Transmembrane helix</keyword>
<keyword evidence="11 18" id="KW-0560">Oxidoreductase</keyword>
<feature type="domain" description="Thioredoxin" evidence="19">
    <location>
        <begin position="457"/>
        <end position="580"/>
    </location>
</feature>
<dbReference type="Pfam" id="PF13098">
    <property type="entry name" value="Thioredoxin_2"/>
    <property type="match status" value="1"/>
</dbReference>
<keyword evidence="21" id="KW-1185">Reference proteome</keyword>
<comment type="subcellular location">
    <subcellularLocation>
        <location evidence="1 18">Cell inner membrane</location>
        <topology evidence="1 18">Multi-pass membrane protein</topology>
    </subcellularLocation>
</comment>
<evidence type="ECO:0000256" key="1">
    <source>
        <dbReference type="ARBA" id="ARBA00004429"/>
    </source>
</evidence>
<dbReference type="PROSITE" id="PS51352">
    <property type="entry name" value="THIOREDOXIN_2"/>
    <property type="match status" value="1"/>
</dbReference>
<keyword evidence="4 18" id="KW-1003">Cell membrane</keyword>
<dbReference type="GO" id="GO:0045454">
    <property type="term" value="P:cell redox homeostasis"/>
    <property type="evidence" value="ECO:0007669"/>
    <property type="project" value="TreeGrafter"/>
</dbReference>
<dbReference type="PANTHER" id="PTHR32234">
    <property type="entry name" value="THIOL:DISULFIDE INTERCHANGE PROTEIN DSBD"/>
    <property type="match status" value="1"/>
</dbReference>
<evidence type="ECO:0000256" key="3">
    <source>
        <dbReference type="ARBA" id="ARBA00022448"/>
    </source>
</evidence>
<evidence type="ECO:0000256" key="4">
    <source>
        <dbReference type="ARBA" id="ARBA00022475"/>
    </source>
</evidence>
<dbReference type="Pfam" id="PF02683">
    <property type="entry name" value="DsbD_TM"/>
    <property type="match status" value="1"/>
</dbReference>
<dbReference type="InterPro" id="IPR003834">
    <property type="entry name" value="Cyt_c_assmbl_TM_dom"/>
</dbReference>
<evidence type="ECO:0000256" key="10">
    <source>
        <dbReference type="ARBA" id="ARBA00022989"/>
    </source>
</evidence>
<feature type="transmembrane region" description="Helical" evidence="18">
    <location>
        <begin position="184"/>
        <end position="211"/>
    </location>
</feature>
<dbReference type="CDD" id="cd02953">
    <property type="entry name" value="DsbDgamma"/>
    <property type="match status" value="1"/>
</dbReference>
<dbReference type="SUPFAM" id="SSF52833">
    <property type="entry name" value="Thioredoxin-like"/>
    <property type="match status" value="1"/>
</dbReference>
<keyword evidence="12 18" id="KW-0520">NAD</keyword>
<evidence type="ECO:0000256" key="18">
    <source>
        <dbReference type="HAMAP-Rule" id="MF_00399"/>
    </source>
</evidence>
<dbReference type="EC" id="1.8.1.8" evidence="18"/>
<dbReference type="InterPro" id="IPR013766">
    <property type="entry name" value="Thioredoxin_domain"/>
</dbReference>
<evidence type="ECO:0000313" key="21">
    <source>
        <dbReference type="Proteomes" id="UP000287766"/>
    </source>
</evidence>
<evidence type="ECO:0000256" key="7">
    <source>
        <dbReference type="ARBA" id="ARBA00022729"/>
    </source>
</evidence>
<evidence type="ECO:0000256" key="15">
    <source>
        <dbReference type="ARBA" id="ARBA00023284"/>
    </source>
</evidence>
<evidence type="ECO:0000256" key="9">
    <source>
        <dbReference type="ARBA" id="ARBA00022982"/>
    </source>
</evidence>
<proteinExistence type="inferred from homology"/>
<evidence type="ECO:0000256" key="17">
    <source>
        <dbReference type="ARBA" id="ARBA00047804"/>
    </source>
</evidence>
<sequence precursor="true">MLGTVLRSTFVALALIVAGQLFTSDAKAQDFGAGDDPFAQEQFLPVDQAFQFDYRQNGAVITFTWTVADGYYLYQHRFAPDPSVELAEVPVYPEGESHTDEFFGESIVYRDAVSITYVVHSAEADQPFTVSYQGCADAGLCYPPTTKTIYLNAVSGDGSTAISFEEIVANSQTDDIFDLAAQPLWLSLGIFLLLGIGLAFTPCVLPMYPIISAIIMGSGQHKQTLPTRRAFTLSFAYVQGMAITYSILGVIVALAGLKYQAMLQHPIILIGLALLFVVLALSMLGAYTLQLPQRWQQKLNEVSQQQRGGAHRSVFTMGALSGLIASPCTTAPLSGILLFIAQTGDITIGGAVLYALSIGMGIPLIIFGVSGGKLLPKAGAWMNTIKRIFGVILLGVALLFVERLLSYEVAGWLWVAFINVAAIYLIVSGYRELKRNAAHVFAIIWIVLGIALQHYFWPTTYHQADFVAVDSVASIEAELASAGDQVVMLDLYADWCVACKEFERETFGDENVQVMFDEMRILQADVTANNATNQAIWQKYRVLGLPTILFFYDGEEIPGSRVTGFMPADDFLQHIENCCEKR</sequence>